<dbReference type="PANTHER" id="PTHR34075">
    <property type="entry name" value="BLR3430 PROTEIN"/>
    <property type="match status" value="1"/>
</dbReference>
<proteinExistence type="predicted"/>
<dbReference type="Pfam" id="PF12172">
    <property type="entry name" value="zf-ChsH2"/>
    <property type="match status" value="1"/>
</dbReference>
<comment type="caution">
    <text evidence="3">The sequence shown here is derived from an EMBL/GenBank/DDBJ whole genome shotgun (WGS) entry which is preliminary data.</text>
</comment>
<dbReference type="Gene3D" id="6.10.30.10">
    <property type="match status" value="1"/>
</dbReference>
<dbReference type="EMBL" id="JAMXHT010000002">
    <property type="protein sequence ID" value="MCO5397827.1"/>
    <property type="molecule type" value="Genomic_DNA"/>
</dbReference>
<dbReference type="Pfam" id="PF01796">
    <property type="entry name" value="OB_ChsH2_C"/>
    <property type="match status" value="1"/>
</dbReference>
<organism evidence="3 4">
    <name type="scientific">Ralstonia soli</name>
    <dbReference type="NCBI Taxonomy" id="2953896"/>
    <lineage>
        <taxon>Bacteria</taxon>
        <taxon>Pseudomonadati</taxon>
        <taxon>Pseudomonadota</taxon>
        <taxon>Betaproteobacteria</taxon>
        <taxon>Burkholderiales</taxon>
        <taxon>Burkholderiaceae</taxon>
        <taxon>Ralstonia</taxon>
    </lineage>
</organism>
<gene>
    <name evidence="3" type="ORF">NG900_06375</name>
</gene>
<reference evidence="3" key="1">
    <citation type="submission" date="2022-06" db="EMBL/GenBank/DDBJ databases">
        <authorList>
            <person name="Lu C.-H."/>
        </authorList>
    </citation>
    <scope>NUCLEOTIDE SEQUENCE</scope>
    <source>
        <strain evidence="3">21MJYT02-11</strain>
    </source>
</reference>
<dbReference type="Proteomes" id="UP001162811">
    <property type="component" value="Unassembled WGS sequence"/>
</dbReference>
<evidence type="ECO:0000259" key="2">
    <source>
        <dbReference type="Pfam" id="PF12172"/>
    </source>
</evidence>
<dbReference type="InterPro" id="IPR052513">
    <property type="entry name" value="Thioester_dehydratase-like"/>
</dbReference>
<evidence type="ECO:0000313" key="3">
    <source>
        <dbReference type="EMBL" id="MCO5397827.1"/>
    </source>
</evidence>
<dbReference type="PANTHER" id="PTHR34075:SF5">
    <property type="entry name" value="BLR3430 PROTEIN"/>
    <property type="match status" value="1"/>
</dbReference>
<dbReference type="SUPFAM" id="SSF50249">
    <property type="entry name" value="Nucleic acid-binding proteins"/>
    <property type="match status" value="1"/>
</dbReference>
<sequence>MSHTHTHDGWPQPYRLLDAQPYWEGLAAGQLKFQRCTACHQAVWPAHSFCPHCNADADKLEWQSASGRGSLYSYSTVLRGPTPAFASIAPYTVGFVEMDEGYYFFAQIEGAPETMKVGSRVEARMIQRGEQNLPVFVLA</sequence>
<dbReference type="InterPro" id="IPR022002">
    <property type="entry name" value="ChsH2_Znr"/>
</dbReference>
<dbReference type="InterPro" id="IPR002878">
    <property type="entry name" value="ChsH2_C"/>
</dbReference>
<dbReference type="InterPro" id="IPR012340">
    <property type="entry name" value="NA-bd_OB-fold"/>
</dbReference>
<name>A0ABT1AI21_9RALS</name>
<evidence type="ECO:0000259" key="1">
    <source>
        <dbReference type="Pfam" id="PF01796"/>
    </source>
</evidence>
<feature type="domain" description="ChsH2 rubredoxin-like zinc ribbon" evidence="2">
    <location>
        <begin position="23"/>
        <end position="56"/>
    </location>
</feature>
<accession>A0ABT1AI21</accession>
<feature type="domain" description="ChsH2 C-terminal OB-fold" evidence="1">
    <location>
        <begin position="62"/>
        <end position="124"/>
    </location>
</feature>
<protein>
    <submittedName>
        <fullName evidence="3">OB-fold domain-containing protein</fullName>
    </submittedName>
</protein>
<reference evidence="3" key="2">
    <citation type="journal article" date="2023" name="Front. Microbiol.">
        <title>Ralstonia chuxiongensis sp. nov., Ralstonia mojiangensis sp. nov., and Ralstonia soli sp. nov., isolated from tobacco fields, are three novel species in the family Burkholderiaceae.</title>
        <authorList>
            <person name="Lu C.H."/>
            <person name="Zhang Y.Y."/>
            <person name="Jiang N."/>
            <person name="Chen W."/>
            <person name="Shao X."/>
            <person name="Zhao Z.M."/>
            <person name="Lu W.L."/>
            <person name="Hu X."/>
            <person name="Xi Y.X."/>
            <person name="Zou S.Y."/>
            <person name="Wei Q.J."/>
            <person name="Lin Z.L."/>
            <person name="Gong L."/>
            <person name="Gai X.T."/>
            <person name="Zhang L.Q."/>
            <person name="Li J.Y."/>
            <person name="Jin Y."/>
            <person name="Xia Z.Y."/>
        </authorList>
    </citation>
    <scope>NUCLEOTIDE SEQUENCE</scope>
    <source>
        <strain evidence="3">21MJYT02-11</strain>
    </source>
</reference>
<dbReference type="RefSeq" id="WP_252678095.1">
    <property type="nucleotide sequence ID" value="NZ_JAMXHT010000002.1"/>
</dbReference>
<keyword evidence="4" id="KW-1185">Reference proteome</keyword>
<evidence type="ECO:0000313" key="4">
    <source>
        <dbReference type="Proteomes" id="UP001162811"/>
    </source>
</evidence>